<dbReference type="EMBL" id="JAUTXU010000042">
    <property type="protein sequence ID" value="KAK3716528.1"/>
    <property type="molecule type" value="Genomic_DNA"/>
</dbReference>
<evidence type="ECO:0000313" key="2">
    <source>
        <dbReference type="Proteomes" id="UP001281147"/>
    </source>
</evidence>
<gene>
    <name evidence="1" type="ORF">LTR37_006424</name>
</gene>
<accession>A0ACC3NGD2</accession>
<organism evidence="1 2">
    <name type="scientific">Vermiconidia calcicola</name>
    <dbReference type="NCBI Taxonomy" id="1690605"/>
    <lineage>
        <taxon>Eukaryota</taxon>
        <taxon>Fungi</taxon>
        <taxon>Dikarya</taxon>
        <taxon>Ascomycota</taxon>
        <taxon>Pezizomycotina</taxon>
        <taxon>Dothideomycetes</taxon>
        <taxon>Dothideomycetidae</taxon>
        <taxon>Mycosphaerellales</taxon>
        <taxon>Extremaceae</taxon>
        <taxon>Vermiconidia</taxon>
    </lineage>
</organism>
<name>A0ACC3NGD2_9PEZI</name>
<protein>
    <submittedName>
        <fullName evidence="1">Uncharacterized protein</fullName>
    </submittedName>
</protein>
<reference evidence="1" key="1">
    <citation type="submission" date="2023-07" db="EMBL/GenBank/DDBJ databases">
        <title>Black Yeasts Isolated from many extreme environments.</title>
        <authorList>
            <person name="Coleine C."/>
            <person name="Stajich J.E."/>
            <person name="Selbmann L."/>
        </authorList>
    </citation>
    <scope>NUCLEOTIDE SEQUENCE</scope>
    <source>
        <strain evidence="1">CCFEE 5714</strain>
    </source>
</reference>
<comment type="caution">
    <text evidence="1">The sequence shown here is derived from an EMBL/GenBank/DDBJ whole genome shotgun (WGS) entry which is preliminary data.</text>
</comment>
<keyword evidence="2" id="KW-1185">Reference proteome</keyword>
<dbReference type="Proteomes" id="UP001281147">
    <property type="component" value="Unassembled WGS sequence"/>
</dbReference>
<evidence type="ECO:0000313" key="1">
    <source>
        <dbReference type="EMBL" id="KAK3716528.1"/>
    </source>
</evidence>
<proteinExistence type="predicted"/>
<sequence length="683" mass="79988">MSISKLVRWVIWSVFGLCTLLAIAFWAGRFEEEVQDRWFSWKEYSPLTGYYNGVRNLVPYNEYKPQNGYNLSSPLQAQWTGLPKEPQLEPVVYDPYPDYSSEKYRKQYADIARCYLDADDTVSPPDVYAYPGLPQHLPDPFYGSYSELGLREDVCFDRYGRYGPYGYGYDDSLREHSLRVPPEDEDEAFKLGPNDKIVGMNSEEAGSEKVFDQAGHTNWTGMDWSTAQRRCFEKNQARFDPGQLNGKGTIQRHAYVLRTWTGYTWGQHQVLAARAMINELALKSGGEYDVHFLVHVKNSSIPIWADESVYNQTLQDAVPKEFWSMTTLWSEQQMALYYPDPFPDNFANMVGSELHGVYRSAHFALQWFSRKHPEYDFFWNWEMDVRYSGHYYELHSRIGEWAKKQPRKGLWERNRRFWFPKYHGNYQNFTKFVEQETAEVDVKNNDKEQSGPVPIWGPVQEFKNFGLLLPPHGTEPPTSYEEDDYVWGVGEDADLIVFNPIFDPSQTNWVFRTDVTGYNRTLPIPPRRAAIITVSRMSRRLLDVMHEEVWRQRHTMFPEMWAPTVCMHHGLKAVYAPHPVYMDRDWDLATMDQTFNYPKSPQVSVFGWGENNLMGSTFYYNSAFSPTLWRRWLGQCESKKDSHKRWQCQSGKGGRKQEEAGAGRMCLRSTLHHPVKYETWPDQ</sequence>